<feature type="domain" description="Catalase core" evidence="15">
    <location>
        <begin position="7"/>
        <end position="395"/>
    </location>
</feature>
<dbReference type="SUPFAM" id="SSF56634">
    <property type="entry name" value="Heme-dependent catalase-like"/>
    <property type="match status" value="1"/>
</dbReference>
<comment type="cofactor">
    <cofactor evidence="12">
        <name>heme</name>
        <dbReference type="ChEBI" id="CHEBI:30413"/>
    </cofactor>
</comment>
<protein>
    <recommendedName>
        <fullName evidence="13">Catalase</fullName>
        <ecNumber evidence="13">1.11.1.6</ecNumber>
    </recommendedName>
</protein>
<evidence type="ECO:0000256" key="9">
    <source>
        <dbReference type="ARBA" id="ARBA00023324"/>
    </source>
</evidence>
<comment type="pathway">
    <text evidence="1">Alkaloid biosynthesis.</text>
</comment>
<feature type="binding site" description="axial binding residue" evidence="12">
    <location>
        <position position="340"/>
    </location>
    <ligand>
        <name>heme</name>
        <dbReference type="ChEBI" id="CHEBI:30413"/>
    </ligand>
    <ligandPart>
        <name>Fe</name>
        <dbReference type="ChEBI" id="CHEBI:18248"/>
    </ligandPart>
</feature>
<reference evidence="16 17" key="1">
    <citation type="submission" date="2019-06" db="EMBL/GenBank/DDBJ databases">
        <title>Wine fermentation using esterase from Monascus purpureus.</title>
        <authorList>
            <person name="Geng C."/>
            <person name="Zhang Y."/>
        </authorList>
    </citation>
    <scope>NUCLEOTIDE SEQUENCE [LARGE SCALE GENOMIC DNA]</scope>
    <source>
        <strain evidence="16">HQ1</strain>
    </source>
</reference>
<dbReference type="FunFam" id="2.40.180.10:FF:000001">
    <property type="entry name" value="Catalase"/>
    <property type="match status" value="1"/>
</dbReference>
<dbReference type="InterPro" id="IPR018028">
    <property type="entry name" value="Catalase"/>
</dbReference>
<dbReference type="InterPro" id="IPR010582">
    <property type="entry name" value="Catalase_immune_responsive"/>
</dbReference>
<dbReference type="PROSITE" id="PS00438">
    <property type="entry name" value="CATALASE_2"/>
    <property type="match status" value="1"/>
</dbReference>
<evidence type="ECO:0000256" key="12">
    <source>
        <dbReference type="PIRSR" id="PIRSR038928-2"/>
    </source>
</evidence>
<dbReference type="GO" id="GO:0009820">
    <property type="term" value="P:alkaloid metabolic process"/>
    <property type="evidence" value="ECO:0007669"/>
    <property type="project" value="UniProtKB-KW"/>
</dbReference>
<keyword evidence="7 13" id="KW-0560">Oxidoreductase</keyword>
<comment type="caution">
    <text evidence="16">The sequence shown here is derived from an EMBL/GenBank/DDBJ whole genome shotgun (WGS) entry which is preliminary data.</text>
</comment>
<dbReference type="InterPro" id="IPR024708">
    <property type="entry name" value="Catalase_AS"/>
</dbReference>
<dbReference type="Gene3D" id="2.40.180.10">
    <property type="entry name" value="Catalase core domain"/>
    <property type="match status" value="1"/>
</dbReference>
<evidence type="ECO:0000256" key="7">
    <source>
        <dbReference type="ARBA" id="ARBA00023002"/>
    </source>
</evidence>
<evidence type="ECO:0000256" key="1">
    <source>
        <dbReference type="ARBA" id="ARBA00004913"/>
    </source>
</evidence>
<evidence type="ECO:0000256" key="11">
    <source>
        <dbReference type="PIRSR" id="PIRSR038928-1"/>
    </source>
</evidence>
<dbReference type="CDD" id="cd08157">
    <property type="entry name" value="catalase_fungal"/>
    <property type="match status" value="1"/>
</dbReference>
<name>A0A507QXH8_MONPU</name>
<dbReference type="PIRSF" id="PIRSF038928">
    <property type="entry name" value="Catalase_clade1-3"/>
    <property type="match status" value="1"/>
</dbReference>
<keyword evidence="3 13" id="KW-0575">Peroxidase</keyword>
<dbReference type="InterPro" id="IPR020835">
    <property type="entry name" value="Catalase_sf"/>
</dbReference>
<dbReference type="PANTHER" id="PTHR11465:SF26">
    <property type="entry name" value="CATALASE 2"/>
    <property type="match status" value="1"/>
</dbReference>
<evidence type="ECO:0000256" key="3">
    <source>
        <dbReference type="ARBA" id="ARBA00022559"/>
    </source>
</evidence>
<keyword evidence="9 13" id="KW-0376">Hydrogen peroxide</keyword>
<dbReference type="PANTHER" id="PTHR11465">
    <property type="entry name" value="CATALASE"/>
    <property type="match status" value="1"/>
</dbReference>
<gene>
    <name evidence="16" type="ORF">MPDQ_005985</name>
</gene>
<dbReference type="Proteomes" id="UP000319663">
    <property type="component" value="Unassembled WGS sequence"/>
</dbReference>
<dbReference type="AlphaFoldDB" id="A0A507QXH8"/>
<evidence type="ECO:0000256" key="2">
    <source>
        <dbReference type="ARBA" id="ARBA00005329"/>
    </source>
</evidence>
<comment type="catalytic activity">
    <reaction evidence="13">
        <text>2 H2O2 = O2 + 2 H2O</text>
        <dbReference type="Rhea" id="RHEA:20309"/>
        <dbReference type="ChEBI" id="CHEBI:15377"/>
        <dbReference type="ChEBI" id="CHEBI:15379"/>
        <dbReference type="ChEBI" id="CHEBI:16240"/>
        <dbReference type="EC" id="1.11.1.6"/>
    </reaction>
</comment>
<feature type="active site" evidence="11">
    <location>
        <position position="130"/>
    </location>
</feature>
<comment type="function">
    <text evidence="10 14">Catalyzes the degradation of hydrogen peroxide (H(2)O(2)) generated by peroxisomal oxidases to water and oxygen, thereby protecting cells from the toxic effects of hydrogen peroxide.</text>
</comment>
<keyword evidence="4" id="KW-0017">Alkaloid metabolism</keyword>
<feature type="active site" evidence="11">
    <location>
        <position position="57"/>
    </location>
</feature>
<dbReference type="GO" id="GO:0005739">
    <property type="term" value="C:mitochondrion"/>
    <property type="evidence" value="ECO:0007669"/>
    <property type="project" value="TreeGrafter"/>
</dbReference>
<dbReference type="GO" id="GO:0046872">
    <property type="term" value="F:metal ion binding"/>
    <property type="evidence" value="ECO:0007669"/>
    <property type="project" value="UniProtKB-KW"/>
</dbReference>
<dbReference type="GO" id="GO:0042744">
    <property type="term" value="P:hydrogen peroxide catabolic process"/>
    <property type="evidence" value="ECO:0007669"/>
    <property type="project" value="UniProtKB-KW"/>
</dbReference>
<evidence type="ECO:0000256" key="14">
    <source>
        <dbReference type="RuleBase" id="RU004142"/>
    </source>
</evidence>
<dbReference type="GO" id="GO:0005777">
    <property type="term" value="C:peroxisome"/>
    <property type="evidence" value="ECO:0007669"/>
    <property type="project" value="TreeGrafter"/>
</dbReference>
<dbReference type="GO" id="GO:0004096">
    <property type="term" value="F:catalase activity"/>
    <property type="evidence" value="ECO:0007669"/>
    <property type="project" value="UniProtKB-EC"/>
</dbReference>
<evidence type="ECO:0000256" key="10">
    <source>
        <dbReference type="ARBA" id="ARBA00044729"/>
    </source>
</evidence>
<proteinExistence type="inferred from homology"/>
<dbReference type="InterPro" id="IPR024711">
    <property type="entry name" value="Catalase_clade1/3"/>
</dbReference>
<evidence type="ECO:0000313" key="17">
    <source>
        <dbReference type="Proteomes" id="UP000319663"/>
    </source>
</evidence>
<sequence length="491" mass="55134">MKIPEFTLAEGQPIPDPSVSTTLPTFGGGALTTLGDTLLLETLAHFNRERIPERVVHAKAAGAWGQFEVTNDISHLTTAKFLNGIGKKTPVLFRGSTTSGEKGSADTVRDVRGFSVKFFTEEGNHDIVGNHVPVFFVRDPIKFPSLNRSHKRHPTTNRVDPTMFWDFHVNHPESFHTLLHLFGSRGIPASVCRMTGFGVHTYKLIAPDGSFRYCKFHFRPTPGSANISAEVAERLAGANPDYHTQELFAAIACGDYPVWNFFIQVMEPEQAEKYGLALFDITKVWPHKDFPLIPVGKMTLNKNPENYFAEIEQAAFSPSNMVPGIAVSPDPMLQARMFAYPDAQRYRLGANYTQLPPNRPVVPVYAPYERDGAGTMTRNYGGDPNYVRSRYTSASRSKSAQEVRHDEWLLRSGAVLGLNEIPVDEEDYTQPRDLWRRVFDDEERRKWVATVSRNLAEVPPELQKAAIEMFGKVDPQIAEMLVAQLKETPRL</sequence>
<keyword evidence="8 12" id="KW-0408">Iron</keyword>
<evidence type="ECO:0000256" key="5">
    <source>
        <dbReference type="ARBA" id="ARBA00022617"/>
    </source>
</evidence>
<dbReference type="STRING" id="5098.A0A507QXH8"/>
<dbReference type="Pfam" id="PF00199">
    <property type="entry name" value="Catalase"/>
    <property type="match status" value="1"/>
</dbReference>
<accession>A0A507QXH8</accession>
<evidence type="ECO:0000256" key="13">
    <source>
        <dbReference type="RuleBase" id="RU000498"/>
    </source>
</evidence>
<evidence type="ECO:0000256" key="4">
    <source>
        <dbReference type="ARBA" id="ARBA00022589"/>
    </source>
</evidence>
<dbReference type="InterPro" id="IPR011614">
    <property type="entry name" value="Catalase_core"/>
</dbReference>
<keyword evidence="6 12" id="KW-0479">Metal-binding</keyword>
<evidence type="ECO:0000313" key="16">
    <source>
        <dbReference type="EMBL" id="TQB73322.1"/>
    </source>
</evidence>
<dbReference type="InterPro" id="IPR002226">
    <property type="entry name" value="Catalase_haem_BS"/>
</dbReference>
<keyword evidence="5 12" id="KW-0349">Heme</keyword>
<dbReference type="Pfam" id="PF06628">
    <property type="entry name" value="Catalase-rel"/>
    <property type="match status" value="1"/>
</dbReference>
<evidence type="ECO:0000256" key="8">
    <source>
        <dbReference type="ARBA" id="ARBA00023004"/>
    </source>
</evidence>
<dbReference type="EMBL" id="VIFY01000047">
    <property type="protein sequence ID" value="TQB73322.1"/>
    <property type="molecule type" value="Genomic_DNA"/>
</dbReference>
<dbReference type="EC" id="1.11.1.6" evidence="13"/>
<dbReference type="GO" id="GO:0020037">
    <property type="term" value="F:heme binding"/>
    <property type="evidence" value="ECO:0007669"/>
    <property type="project" value="InterPro"/>
</dbReference>
<evidence type="ECO:0000256" key="6">
    <source>
        <dbReference type="ARBA" id="ARBA00022723"/>
    </source>
</evidence>
<dbReference type="OrthoDB" id="6880011at2759"/>
<keyword evidence="17" id="KW-1185">Reference proteome</keyword>
<dbReference type="PRINTS" id="PR00067">
    <property type="entry name" value="CATALASE"/>
</dbReference>
<dbReference type="PROSITE" id="PS00437">
    <property type="entry name" value="CATALASE_1"/>
    <property type="match status" value="1"/>
</dbReference>
<organism evidence="16 17">
    <name type="scientific">Monascus purpureus</name>
    <name type="common">Red mold</name>
    <name type="synonym">Monascus anka</name>
    <dbReference type="NCBI Taxonomy" id="5098"/>
    <lineage>
        <taxon>Eukaryota</taxon>
        <taxon>Fungi</taxon>
        <taxon>Dikarya</taxon>
        <taxon>Ascomycota</taxon>
        <taxon>Pezizomycotina</taxon>
        <taxon>Eurotiomycetes</taxon>
        <taxon>Eurotiomycetidae</taxon>
        <taxon>Eurotiales</taxon>
        <taxon>Aspergillaceae</taxon>
        <taxon>Monascus</taxon>
    </lineage>
</organism>
<comment type="similarity">
    <text evidence="2 13">Belongs to the catalase family.</text>
</comment>
<dbReference type="PROSITE" id="PS51402">
    <property type="entry name" value="CATALASE_3"/>
    <property type="match status" value="1"/>
</dbReference>
<dbReference type="GO" id="GO:0042542">
    <property type="term" value="P:response to hydrogen peroxide"/>
    <property type="evidence" value="ECO:0007669"/>
    <property type="project" value="TreeGrafter"/>
</dbReference>
<dbReference type="SMART" id="SM01060">
    <property type="entry name" value="Catalase"/>
    <property type="match status" value="1"/>
</dbReference>
<evidence type="ECO:0000259" key="15">
    <source>
        <dbReference type="SMART" id="SM01060"/>
    </source>
</evidence>